<keyword evidence="4 9" id="KW-0472">Membrane</keyword>
<evidence type="ECO:0000256" key="2">
    <source>
        <dbReference type="ARBA" id="ARBA00022475"/>
    </source>
</evidence>
<feature type="compositionally biased region" description="Basic residues" evidence="8">
    <location>
        <begin position="1103"/>
        <end position="1112"/>
    </location>
</feature>
<evidence type="ECO:0000256" key="7">
    <source>
        <dbReference type="ARBA" id="ARBA00023319"/>
    </source>
</evidence>
<evidence type="ECO:0000256" key="6">
    <source>
        <dbReference type="ARBA" id="ARBA00023180"/>
    </source>
</evidence>
<dbReference type="PANTHER" id="PTHR44170:SF54">
    <property type="entry name" value="FI24025P1"/>
    <property type="match status" value="1"/>
</dbReference>
<feature type="region of interest" description="Disordered" evidence="8">
    <location>
        <begin position="969"/>
        <end position="999"/>
    </location>
</feature>
<accession>A0A922I7S3</accession>
<dbReference type="InterPro" id="IPR036116">
    <property type="entry name" value="FN3_sf"/>
</dbReference>
<evidence type="ECO:0008006" key="14">
    <source>
        <dbReference type="Google" id="ProtNLM"/>
    </source>
</evidence>
<dbReference type="SMART" id="SM00060">
    <property type="entry name" value="FN3"/>
    <property type="match status" value="2"/>
</dbReference>
<keyword evidence="9" id="KW-1133">Transmembrane helix</keyword>
<keyword evidence="2" id="KW-1003">Cell membrane</keyword>
<dbReference type="SMART" id="SM00409">
    <property type="entry name" value="IG"/>
    <property type="match status" value="4"/>
</dbReference>
<dbReference type="AlphaFoldDB" id="A0A922I7S3"/>
<feature type="compositionally biased region" description="Polar residues" evidence="8">
    <location>
        <begin position="1184"/>
        <end position="1194"/>
    </location>
</feature>
<protein>
    <recommendedName>
        <fullName evidence="14">Interference hedgehog-like</fullName>
    </recommendedName>
</protein>
<proteinExistence type="predicted"/>
<dbReference type="FunFam" id="2.60.40.10:FF:000005">
    <property type="entry name" value="Neuronal cell adhesion molecule"/>
    <property type="match status" value="1"/>
</dbReference>
<evidence type="ECO:0000256" key="3">
    <source>
        <dbReference type="ARBA" id="ARBA00022737"/>
    </source>
</evidence>
<evidence type="ECO:0000256" key="5">
    <source>
        <dbReference type="ARBA" id="ARBA00023157"/>
    </source>
</evidence>
<feature type="region of interest" description="Disordered" evidence="8">
    <location>
        <begin position="134"/>
        <end position="157"/>
    </location>
</feature>
<keyword evidence="5" id="KW-1015">Disulfide bond</keyword>
<dbReference type="Gene3D" id="2.60.40.10">
    <property type="entry name" value="Immunoglobulins"/>
    <property type="match status" value="6"/>
</dbReference>
<evidence type="ECO:0000259" key="11">
    <source>
        <dbReference type="PROSITE" id="PS50853"/>
    </source>
</evidence>
<feature type="domain" description="Fibronectin type-III" evidence="11">
    <location>
        <begin position="602"/>
        <end position="699"/>
    </location>
</feature>
<dbReference type="CDD" id="cd00063">
    <property type="entry name" value="FN3"/>
    <property type="match status" value="2"/>
</dbReference>
<feature type="compositionally biased region" description="Basic and acidic residues" evidence="8">
    <location>
        <begin position="562"/>
        <end position="571"/>
    </location>
</feature>
<reference evidence="12" key="2">
    <citation type="journal article" date="2022" name="Res Sq">
        <title>Comparative Genomics Reveals Insights into the Divergent Evolution of Astigmatic Mites and Household Pest Adaptations.</title>
        <authorList>
            <person name="Xiong Q."/>
            <person name="Wan A.T.-Y."/>
            <person name="Liu X.-Y."/>
            <person name="Fung C.S.-H."/>
            <person name="Xiao X."/>
            <person name="Malainual N."/>
            <person name="Hou J."/>
            <person name="Wang L."/>
            <person name="Wang M."/>
            <person name="Yang K."/>
            <person name="Cui Y."/>
            <person name="Leung E."/>
            <person name="Nong W."/>
            <person name="Shin S.-K."/>
            <person name="Au S."/>
            <person name="Jeong K.Y."/>
            <person name="Chew F.T."/>
            <person name="Hui J."/>
            <person name="Leung T.F."/>
            <person name="Tungtrongchitr A."/>
            <person name="Zhong N."/>
            <person name="Liu Z."/>
            <person name="Tsui S."/>
        </authorList>
    </citation>
    <scope>NUCLEOTIDE SEQUENCE</scope>
    <source>
        <strain evidence="12">Derf</strain>
        <tissue evidence="12">Whole organism</tissue>
    </source>
</reference>
<feature type="domain" description="Ig-like" evidence="10">
    <location>
        <begin position="74"/>
        <end position="184"/>
    </location>
</feature>
<feature type="transmembrane region" description="Helical" evidence="9">
    <location>
        <begin position="857"/>
        <end position="881"/>
    </location>
</feature>
<evidence type="ECO:0000259" key="10">
    <source>
        <dbReference type="PROSITE" id="PS50835"/>
    </source>
</evidence>
<dbReference type="InterPro" id="IPR003599">
    <property type="entry name" value="Ig_sub"/>
</dbReference>
<keyword evidence="9" id="KW-0812">Transmembrane</keyword>
<gene>
    <name evidence="12" type="ORF">DERF_006434</name>
</gene>
<dbReference type="GO" id="GO:0005886">
    <property type="term" value="C:plasma membrane"/>
    <property type="evidence" value="ECO:0007669"/>
    <property type="project" value="UniProtKB-SubCell"/>
</dbReference>
<feature type="compositionally biased region" description="Polar residues" evidence="8">
    <location>
        <begin position="1146"/>
        <end position="1155"/>
    </location>
</feature>
<evidence type="ECO:0000256" key="8">
    <source>
        <dbReference type="SAM" id="MobiDB-lite"/>
    </source>
</evidence>
<feature type="compositionally biased region" description="Basic and acidic residues" evidence="8">
    <location>
        <begin position="805"/>
        <end position="817"/>
    </location>
</feature>
<organism evidence="12 13">
    <name type="scientific">Dermatophagoides farinae</name>
    <name type="common">American house dust mite</name>
    <dbReference type="NCBI Taxonomy" id="6954"/>
    <lineage>
        <taxon>Eukaryota</taxon>
        <taxon>Metazoa</taxon>
        <taxon>Ecdysozoa</taxon>
        <taxon>Arthropoda</taxon>
        <taxon>Chelicerata</taxon>
        <taxon>Arachnida</taxon>
        <taxon>Acari</taxon>
        <taxon>Acariformes</taxon>
        <taxon>Sarcoptiformes</taxon>
        <taxon>Astigmata</taxon>
        <taxon>Psoroptidia</taxon>
        <taxon>Analgoidea</taxon>
        <taxon>Pyroglyphidae</taxon>
        <taxon>Dermatophagoidinae</taxon>
        <taxon>Dermatophagoides</taxon>
    </lineage>
</organism>
<dbReference type="SMART" id="SM00408">
    <property type="entry name" value="IGc2"/>
    <property type="match status" value="3"/>
</dbReference>
<keyword evidence="7" id="KW-0393">Immunoglobulin domain</keyword>
<feature type="region of interest" description="Disordered" evidence="8">
    <location>
        <begin position="1140"/>
        <end position="1199"/>
    </location>
</feature>
<keyword evidence="13" id="KW-1185">Reference proteome</keyword>
<dbReference type="InterPro" id="IPR003598">
    <property type="entry name" value="Ig_sub2"/>
</dbReference>
<dbReference type="Pfam" id="PF00047">
    <property type="entry name" value="ig"/>
    <property type="match status" value="1"/>
</dbReference>
<evidence type="ECO:0000256" key="4">
    <source>
        <dbReference type="ARBA" id="ARBA00023136"/>
    </source>
</evidence>
<dbReference type="PROSITE" id="PS50853">
    <property type="entry name" value="FN3"/>
    <property type="match status" value="2"/>
</dbReference>
<dbReference type="EMBL" id="ASGP02000002">
    <property type="protein sequence ID" value="KAH9522883.1"/>
    <property type="molecule type" value="Genomic_DNA"/>
</dbReference>
<dbReference type="Proteomes" id="UP000790347">
    <property type="component" value="Unassembled WGS sequence"/>
</dbReference>
<dbReference type="GO" id="GO:0098609">
    <property type="term" value="P:cell-cell adhesion"/>
    <property type="evidence" value="ECO:0007669"/>
    <property type="project" value="TreeGrafter"/>
</dbReference>
<dbReference type="PROSITE" id="PS50835">
    <property type="entry name" value="IG_LIKE"/>
    <property type="match status" value="3"/>
</dbReference>
<dbReference type="Pfam" id="PF00041">
    <property type="entry name" value="fn3"/>
    <property type="match status" value="2"/>
</dbReference>
<reference evidence="12" key="1">
    <citation type="submission" date="2013-05" db="EMBL/GenBank/DDBJ databases">
        <authorList>
            <person name="Yim A.K.Y."/>
            <person name="Chan T.F."/>
            <person name="Ji K.M."/>
            <person name="Liu X.Y."/>
            <person name="Zhou J.W."/>
            <person name="Li R.Q."/>
            <person name="Yang K.Y."/>
            <person name="Li J."/>
            <person name="Li M."/>
            <person name="Law P.T.W."/>
            <person name="Wu Y.L."/>
            <person name="Cai Z.L."/>
            <person name="Qin H."/>
            <person name="Bao Y."/>
            <person name="Leung R.K.K."/>
            <person name="Ng P.K.S."/>
            <person name="Zou J."/>
            <person name="Zhong X.J."/>
            <person name="Ran P.X."/>
            <person name="Zhong N.S."/>
            <person name="Liu Z.G."/>
            <person name="Tsui S.K.W."/>
        </authorList>
    </citation>
    <scope>NUCLEOTIDE SEQUENCE</scope>
    <source>
        <strain evidence="12">Derf</strain>
        <tissue evidence="12">Whole organism</tissue>
    </source>
</reference>
<feature type="transmembrane region" description="Helical" evidence="9">
    <location>
        <begin position="12"/>
        <end position="28"/>
    </location>
</feature>
<name>A0A922I7S3_DERFA</name>
<dbReference type="GO" id="GO:0007399">
    <property type="term" value="P:nervous system development"/>
    <property type="evidence" value="ECO:0007669"/>
    <property type="project" value="TreeGrafter"/>
</dbReference>
<feature type="compositionally biased region" description="Basic and acidic residues" evidence="8">
    <location>
        <begin position="1031"/>
        <end position="1043"/>
    </location>
</feature>
<evidence type="ECO:0000313" key="13">
    <source>
        <dbReference type="Proteomes" id="UP000790347"/>
    </source>
</evidence>
<feature type="domain" description="Ig-like" evidence="10">
    <location>
        <begin position="306"/>
        <end position="393"/>
    </location>
</feature>
<evidence type="ECO:0000313" key="12">
    <source>
        <dbReference type="EMBL" id="KAH9522883.1"/>
    </source>
</evidence>
<dbReference type="InterPro" id="IPR013783">
    <property type="entry name" value="Ig-like_fold"/>
</dbReference>
<dbReference type="PANTHER" id="PTHR44170">
    <property type="entry name" value="PROTEIN SIDEKICK"/>
    <property type="match status" value="1"/>
</dbReference>
<feature type="compositionally biased region" description="Basic residues" evidence="8">
    <location>
        <begin position="574"/>
        <end position="593"/>
    </location>
</feature>
<evidence type="ECO:0000256" key="1">
    <source>
        <dbReference type="ARBA" id="ARBA00004236"/>
    </source>
</evidence>
<dbReference type="Pfam" id="PF13927">
    <property type="entry name" value="Ig_3"/>
    <property type="match status" value="2"/>
</dbReference>
<feature type="domain" description="Fibronectin type-III" evidence="11">
    <location>
        <begin position="706"/>
        <end position="800"/>
    </location>
</feature>
<dbReference type="InterPro" id="IPR013151">
    <property type="entry name" value="Immunoglobulin_dom"/>
</dbReference>
<keyword evidence="6" id="KW-0325">Glycoprotein</keyword>
<evidence type="ECO:0000256" key="9">
    <source>
        <dbReference type="SAM" id="Phobius"/>
    </source>
</evidence>
<feature type="domain" description="Ig-like" evidence="10">
    <location>
        <begin position="398"/>
        <end position="488"/>
    </location>
</feature>
<feature type="compositionally biased region" description="Low complexity" evidence="8">
    <location>
        <begin position="1081"/>
        <end position="1096"/>
    </location>
</feature>
<keyword evidence="3" id="KW-0677">Repeat</keyword>
<comment type="subcellular location">
    <subcellularLocation>
        <location evidence="1">Cell membrane</location>
    </subcellularLocation>
</comment>
<dbReference type="InterPro" id="IPR003961">
    <property type="entry name" value="FN3_dom"/>
</dbReference>
<feature type="region of interest" description="Disordered" evidence="8">
    <location>
        <begin position="517"/>
        <end position="606"/>
    </location>
</feature>
<dbReference type="SUPFAM" id="SSF48726">
    <property type="entry name" value="Immunoglobulin"/>
    <property type="match status" value="4"/>
</dbReference>
<feature type="region of interest" description="Disordered" evidence="8">
    <location>
        <begin position="1025"/>
        <end position="1122"/>
    </location>
</feature>
<dbReference type="InterPro" id="IPR036179">
    <property type="entry name" value="Ig-like_dom_sf"/>
</dbReference>
<sequence length="1209" mass="136956">MSYHHHHMDNNVIILMFVYIFISTLSTVKSTTTTTTTTSLQNNKFFLLNDDGGGGGKRHPHHHDDQRLQFIVEPETIWAASADGRRITFKCQVSPSDAHIRWLLNGTILTENDGDDNFDWIKISENKLSIKLQKSNNNDLPSSSSSIDSQQQQRQRSQMMMMMTNLQGAVFQCLAEWNNQVIVSQPAKLIIAELMPFDQDQESIINMTAIAGNNVIIPCNLPHSIPLAVAEFEFNHNVTITANNISHDRYRILPSGQLLIQNVRPFDSGVYRCIAHNPFLQEKMYANHFVQLKVMKPKHSPNELKPLRFMLQPKTQMTVILGSNITFECVAHGYPIPKIMWTKIDGNGELPKQRTFITNGVMVITTVQKQDEGIYSCSASNSKSSLEANTELKVYEMPEIIQDEYETIEMESGQNYDLHCDARGEPRPLISWLHNGYFIDSQITNDVFFEQDGSLLKIIGASPQLHQGIYQCFATNELGTTYAIKVIQFKSLNNYHHHHHNQQVSSTHHHHRFVDSHLNENNPSIMDPSITDGYEQPDFLDNTNYRPNDNDDDDNGQGGQGEESKNHDHQNQPHPHHHNHHHHHHHSKKKHGKFGKDLKLIPPSRPEISKLNDDSVMVRWHVPKSTGLPIQFFKVQYKELGHGDWNTVDIDIPAHIFSYPVCCLNPNSTYRFRIAAVYSNDDNKNGKSSNKFVFQKDPQMKRPTMPPTILNATSISPEEIVVQWEHLNIDQQPVDGFFINYRATDSAGQYLMVTSVGATSRSQNIPHLKPNTAYEIKMQCFNDAGTSDFSNIYTVKTIASSSLTKDSKDEISNERPRLLPPSTNGIDDDNKTNDDDYGDFVFGIKMMKPKWLTRDQYWLAIVIIIITMALFIISCSIICCLRQKSSKNSGATNTACNTTTTMDGTKLKLENNSNHNHHPHHNYFTAINGLLQEQNRRLSATKPSSVSVIANGHNHHNSTASGLLMLKSVGNGSQHNINNNNKNHHHHHQSTDDDETTTDSACSIMNRRNSFRNSTALSYSSNHLLYNNSNDQKHVDNKNHHQTEQQQQNNHQTATIDRKRPLKNSIPGSYLLEPSIPPSSSPSTLSSSNNNHNNDNGGVITRNQHHHHHHSSFTRLNGTLERKRRSRHDLTTAILMNGNGNGVGQFYNSRTNISSNGGGSTIDMYNSSHHHRQQQQQQQQQQQYSNGNNSSYFHSNGGGNNFVIMQSSC</sequence>
<feature type="compositionally biased region" description="Low complexity" evidence="8">
    <location>
        <begin position="142"/>
        <end position="157"/>
    </location>
</feature>
<dbReference type="InterPro" id="IPR007110">
    <property type="entry name" value="Ig-like_dom"/>
</dbReference>
<comment type="caution">
    <text evidence="12">The sequence shown here is derived from an EMBL/GenBank/DDBJ whole genome shotgun (WGS) entry which is preliminary data.</text>
</comment>
<dbReference type="SUPFAM" id="SSF49265">
    <property type="entry name" value="Fibronectin type III"/>
    <property type="match status" value="1"/>
</dbReference>
<feature type="region of interest" description="Disordered" evidence="8">
    <location>
        <begin position="805"/>
        <end position="831"/>
    </location>
</feature>
<feature type="compositionally biased region" description="Low complexity" evidence="8">
    <location>
        <begin position="1174"/>
        <end position="1183"/>
    </location>
</feature>
<feature type="compositionally biased region" description="Low complexity" evidence="8">
    <location>
        <begin position="1044"/>
        <end position="1055"/>
    </location>
</feature>